<feature type="compositionally biased region" description="Polar residues" evidence="1">
    <location>
        <begin position="145"/>
        <end position="154"/>
    </location>
</feature>
<gene>
    <name evidence="2" type="ORF">LTRI10_LOCUS48633</name>
</gene>
<feature type="region of interest" description="Disordered" evidence="1">
    <location>
        <begin position="145"/>
        <end position="202"/>
    </location>
</feature>
<sequence length="253" mass="27652">MTTRRLEGSLESRIQRGSQHSAAFLSSMMARKSEPESDIGAPTSSQGRRAGLLEWRRVRWARQSAATQLIATNDDGADSRRIILGSRLAPRRKIEVSSERRNLRREQRSAMVGLIMARSEKKRGAKILCSSPKKTSSTMRIAQLRRSSLTSVETRSAKPDLPPSLLKNSSSEIELGSAAELGSSTGRQKGWSPPGKESEKKVEGVGTALFPFEPMHLLSFDETLLTFCEPTSGLGCVLLGRPMVKVIGPSESS</sequence>
<dbReference type="AlphaFoldDB" id="A0AAV2GEC1"/>
<reference evidence="2 3" key="1">
    <citation type="submission" date="2024-04" db="EMBL/GenBank/DDBJ databases">
        <authorList>
            <person name="Fracassetti M."/>
        </authorList>
    </citation>
    <scope>NUCLEOTIDE SEQUENCE [LARGE SCALE GENOMIC DNA]</scope>
</reference>
<accession>A0AAV2GEC1</accession>
<protein>
    <submittedName>
        <fullName evidence="2">Uncharacterized protein</fullName>
    </submittedName>
</protein>
<organism evidence="2 3">
    <name type="scientific">Linum trigynum</name>
    <dbReference type="NCBI Taxonomy" id="586398"/>
    <lineage>
        <taxon>Eukaryota</taxon>
        <taxon>Viridiplantae</taxon>
        <taxon>Streptophyta</taxon>
        <taxon>Embryophyta</taxon>
        <taxon>Tracheophyta</taxon>
        <taxon>Spermatophyta</taxon>
        <taxon>Magnoliopsida</taxon>
        <taxon>eudicotyledons</taxon>
        <taxon>Gunneridae</taxon>
        <taxon>Pentapetalae</taxon>
        <taxon>rosids</taxon>
        <taxon>fabids</taxon>
        <taxon>Malpighiales</taxon>
        <taxon>Linaceae</taxon>
        <taxon>Linum</taxon>
    </lineage>
</organism>
<name>A0AAV2GEC1_9ROSI</name>
<dbReference type="Proteomes" id="UP001497516">
    <property type="component" value="Chromosome 8"/>
</dbReference>
<evidence type="ECO:0000256" key="1">
    <source>
        <dbReference type="SAM" id="MobiDB-lite"/>
    </source>
</evidence>
<dbReference type="EMBL" id="OZ034821">
    <property type="protein sequence ID" value="CAL1409101.1"/>
    <property type="molecule type" value="Genomic_DNA"/>
</dbReference>
<evidence type="ECO:0000313" key="2">
    <source>
        <dbReference type="EMBL" id="CAL1409101.1"/>
    </source>
</evidence>
<feature type="compositionally biased region" description="Basic and acidic residues" evidence="1">
    <location>
        <begin position="1"/>
        <end position="14"/>
    </location>
</feature>
<keyword evidence="3" id="KW-1185">Reference proteome</keyword>
<proteinExistence type="predicted"/>
<feature type="region of interest" description="Disordered" evidence="1">
    <location>
        <begin position="1"/>
        <end position="48"/>
    </location>
</feature>
<evidence type="ECO:0000313" key="3">
    <source>
        <dbReference type="Proteomes" id="UP001497516"/>
    </source>
</evidence>